<keyword evidence="2" id="KW-1185">Reference proteome</keyword>
<dbReference type="EMBL" id="JAYRBN010000058">
    <property type="protein sequence ID" value="KAL2742448.1"/>
    <property type="molecule type" value="Genomic_DNA"/>
</dbReference>
<evidence type="ECO:0000313" key="2">
    <source>
        <dbReference type="Proteomes" id="UP001607303"/>
    </source>
</evidence>
<dbReference type="AlphaFoldDB" id="A0ABD2CBL3"/>
<organism evidence="1 2">
    <name type="scientific">Vespula maculifrons</name>
    <name type="common">Eastern yellow jacket</name>
    <name type="synonym">Wasp</name>
    <dbReference type="NCBI Taxonomy" id="7453"/>
    <lineage>
        <taxon>Eukaryota</taxon>
        <taxon>Metazoa</taxon>
        <taxon>Ecdysozoa</taxon>
        <taxon>Arthropoda</taxon>
        <taxon>Hexapoda</taxon>
        <taxon>Insecta</taxon>
        <taxon>Pterygota</taxon>
        <taxon>Neoptera</taxon>
        <taxon>Endopterygota</taxon>
        <taxon>Hymenoptera</taxon>
        <taxon>Apocrita</taxon>
        <taxon>Aculeata</taxon>
        <taxon>Vespoidea</taxon>
        <taxon>Vespidae</taxon>
        <taxon>Vespinae</taxon>
        <taxon>Vespula</taxon>
    </lineage>
</organism>
<feature type="non-terminal residue" evidence="1">
    <location>
        <position position="1"/>
    </location>
</feature>
<accession>A0ABD2CBL3</accession>
<gene>
    <name evidence="1" type="ORF">V1477_010077</name>
</gene>
<proteinExistence type="predicted"/>
<sequence>TKDVPPWIRRILANSTFYDFDLKAFGSEKNKVRINPGRVGAVKGIREHECESCMNQKCLDSLYRGFGMISCRIAMIKAIVEEEAFTKTFHRPSSVASQKDLTPLFILRITTAARENRFESPSAGKFGLARQAEVRANKDVGKNQRLILRPILARRFVRRARQDLQAHALENPFEWRPVDEPSSFSAIGLFPLPCRVVVTHFVPQANRVPRFV</sequence>
<reference evidence="1 2" key="1">
    <citation type="journal article" date="2024" name="Ann. Entomol. Soc. Am.">
        <title>Genomic analyses of the southern and eastern yellowjacket wasps (Hymenoptera: Vespidae) reveal evolutionary signatures of social life.</title>
        <authorList>
            <person name="Catto M.A."/>
            <person name="Caine P.B."/>
            <person name="Orr S.E."/>
            <person name="Hunt B.G."/>
            <person name="Goodisman M.A.D."/>
        </authorList>
    </citation>
    <scope>NUCLEOTIDE SEQUENCE [LARGE SCALE GENOMIC DNA]</scope>
    <source>
        <strain evidence="1">232</strain>
        <tissue evidence="1">Head and thorax</tissue>
    </source>
</reference>
<evidence type="ECO:0000313" key="1">
    <source>
        <dbReference type="EMBL" id="KAL2742448.1"/>
    </source>
</evidence>
<dbReference type="Proteomes" id="UP001607303">
    <property type="component" value="Unassembled WGS sequence"/>
</dbReference>
<protein>
    <submittedName>
        <fullName evidence="1">Uncharacterized protein</fullName>
    </submittedName>
</protein>
<name>A0ABD2CBL3_VESMC</name>
<comment type="caution">
    <text evidence="1">The sequence shown here is derived from an EMBL/GenBank/DDBJ whole genome shotgun (WGS) entry which is preliminary data.</text>
</comment>